<protein>
    <submittedName>
        <fullName evidence="9">CDP-diacylglycerol--serine O-phosphatidyltransferase</fullName>
    </submittedName>
</protein>
<evidence type="ECO:0000256" key="2">
    <source>
        <dbReference type="ARBA" id="ARBA00022516"/>
    </source>
</evidence>
<dbReference type="InterPro" id="IPR001736">
    <property type="entry name" value="PLipase_D/transphosphatidylase"/>
</dbReference>
<feature type="domain" description="PLD phosphodiesterase" evidence="8">
    <location>
        <begin position="128"/>
        <end position="154"/>
    </location>
</feature>
<dbReference type="PANTHER" id="PTHR12586">
    <property type="entry name" value="CDP-DIACYLGLYCEROL--SERINE O-PHOSPHATIDYLTRANSFERASE"/>
    <property type="match status" value="1"/>
</dbReference>
<dbReference type="RefSeq" id="WP_116685386.1">
    <property type="nucleotide sequence ID" value="NZ_CAWNYD010000001.1"/>
</dbReference>
<keyword evidence="3 9" id="KW-0808">Transferase</keyword>
<dbReference type="CDD" id="cd09134">
    <property type="entry name" value="PLDc_PSS_G_neg_1"/>
    <property type="match status" value="1"/>
</dbReference>
<dbReference type="GO" id="GO:0008444">
    <property type="term" value="F:CDP-diacylglycerol-glycerol-3-phosphate 3-phosphatidyltransferase activity"/>
    <property type="evidence" value="ECO:0007669"/>
    <property type="project" value="InterPro"/>
</dbReference>
<dbReference type="SUPFAM" id="SSF56024">
    <property type="entry name" value="Phospholipase D/nuclease"/>
    <property type="match status" value="2"/>
</dbReference>
<feature type="domain" description="PLD phosphodiesterase" evidence="8">
    <location>
        <begin position="346"/>
        <end position="373"/>
    </location>
</feature>
<evidence type="ECO:0000313" key="10">
    <source>
        <dbReference type="Proteomes" id="UP000244906"/>
    </source>
</evidence>
<proteinExistence type="inferred from homology"/>
<dbReference type="SMART" id="SM00155">
    <property type="entry name" value="PLDc"/>
    <property type="match status" value="2"/>
</dbReference>
<reference evidence="9 10" key="1">
    <citation type="submission" date="2018-04" db="EMBL/GenBank/DDBJ databases">
        <title>Thalassorhabdus spongiae gen. nov., sp. nov., isolated from a marine sponge in South-West Iceland.</title>
        <authorList>
            <person name="Knobloch S."/>
            <person name="Daussin A."/>
            <person name="Johannsson R."/>
            <person name="Marteinsson V.T."/>
        </authorList>
    </citation>
    <scope>NUCLEOTIDE SEQUENCE [LARGE SCALE GENOMIC DNA]</scope>
    <source>
        <strain evidence="9 10">Hp12</strain>
    </source>
</reference>
<dbReference type="GO" id="GO:0005829">
    <property type="term" value="C:cytosol"/>
    <property type="evidence" value="ECO:0007669"/>
    <property type="project" value="TreeGrafter"/>
</dbReference>
<keyword evidence="2" id="KW-0444">Lipid biosynthesis</keyword>
<evidence type="ECO:0000259" key="8">
    <source>
        <dbReference type="PROSITE" id="PS50035"/>
    </source>
</evidence>
<evidence type="ECO:0000256" key="3">
    <source>
        <dbReference type="ARBA" id="ARBA00022679"/>
    </source>
</evidence>
<evidence type="ECO:0000256" key="5">
    <source>
        <dbReference type="ARBA" id="ARBA00023098"/>
    </source>
</evidence>
<dbReference type="Gene3D" id="3.30.870.10">
    <property type="entry name" value="Endonuclease Chain A"/>
    <property type="match status" value="2"/>
</dbReference>
<keyword evidence="10" id="KW-1185">Reference proteome</keyword>
<dbReference type="PANTHER" id="PTHR12586:SF1">
    <property type="entry name" value="CDP-DIACYLGLYCEROL--GLYCEROL-3-PHOSPHATE 3-PHOSPHATIDYLTRANSFERASE, MITOCHONDRIAL"/>
    <property type="match status" value="1"/>
</dbReference>
<keyword evidence="5" id="KW-0443">Lipid metabolism</keyword>
<evidence type="ECO:0000313" key="9">
    <source>
        <dbReference type="EMBL" id="PVZ71798.1"/>
    </source>
</evidence>
<evidence type="ECO:0000256" key="7">
    <source>
        <dbReference type="ARBA" id="ARBA00023264"/>
    </source>
</evidence>
<keyword evidence="4" id="KW-0677">Repeat</keyword>
<dbReference type="GO" id="GO:0032049">
    <property type="term" value="P:cardiolipin biosynthetic process"/>
    <property type="evidence" value="ECO:0007669"/>
    <property type="project" value="InterPro"/>
</dbReference>
<evidence type="ECO:0000256" key="6">
    <source>
        <dbReference type="ARBA" id="ARBA00023209"/>
    </source>
</evidence>
<organism evidence="9 10">
    <name type="scientific">Pelagibaculum spongiae</name>
    <dbReference type="NCBI Taxonomy" id="2080658"/>
    <lineage>
        <taxon>Bacteria</taxon>
        <taxon>Pseudomonadati</taxon>
        <taxon>Pseudomonadota</taxon>
        <taxon>Gammaproteobacteria</taxon>
        <taxon>Oceanospirillales</taxon>
        <taxon>Pelagibaculum</taxon>
    </lineage>
</organism>
<accession>A0A2V1H3J3</accession>
<evidence type="ECO:0000256" key="4">
    <source>
        <dbReference type="ARBA" id="ARBA00022737"/>
    </source>
</evidence>
<dbReference type="EMBL" id="QDDL01000001">
    <property type="protein sequence ID" value="PVZ71798.1"/>
    <property type="molecule type" value="Genomic_DNA"/>
</dbReference>
<dbReference type="PROSITE" id="PS50035">
    <property type="entry name" value="PLD"/>
    <property type="match status" value="2"/>
</dbReference>
<dbReference type="InterPro" id="IPR025202">
    <property type="entry name" value="PLD-like_dom"/>
</dbReference>
<dbReference type="PIRSF" id="PIRSF000850">
    <property type="entry name" value="Phospholipase_D_PSS"/>
    <property type="match status" value="1"/>
</dbReference>
<dbReference type="GO" id="GO:0003882">
    <property type="term" value="F:CDP-diacylglycerol-serine O-phosphatidyltransferase activity"/>
    <property type="evidence" value="ECO:0007669"/>
    <property type="project" value="TreeGrafter"/>
</dbReference>
<evidence type="ECO:0000256" key="1">
    <source>
        <dbReference type="ARBA" id="ARBA00010682"/>
    </source>
</evidence>
<dbReference type="OrthoDB" id="8543662at2"/>
<name>A0A2V1H3J3_9GAMM</name>
<dbReference type="Proteomes" id="UP000244906">
    <property type="component" value="Unassembled WGS sequence"/>
</dbReference>
<gene>
    <name evidence="9" type="ORF">DC094_01865</name>
</gene>
<keyword evidence="7" id="KW-1208">Phospholipid metabolism</keyword>
<dbReference type="AlphaFoldDB" id="A0A2V1H3J3"/>
<comment type="caution">
    <text evidence="9">The sequence shown here is derived from an EMBL/GenBank/DDBJ whole genome shotgun (WGS) entry which is preliminary data.</text>
</comment>
<dbReference type="CDD" id="cd09136">
    <property type="entry name" value="PLDc_PSS_G_neg_2"/>
    <property type="match status" value="1"/>
</dbReference>
<comment type="similarity">
    <text evidence="1">Belongs to the CDP-alcohol phosphatidyltransferase class-II family.</text>
</comment>
<dbReference type="Pfam" id="PF13091">
    <property type="entry name" value="PLDc_2"/>
    <property type="match status" value="2"/>
</dbReference>
<sequence length="445" mass="51235">MAQPARSMDFLANLPGVPVQADQLQVLFSARDYKARMLELISQAQRRIYIVALYLQEDDAGREILQALHQAKLVRPELDVKILVDFHRAQRGLIGKAGGGNHTFYQQMANKHQSGVEIYGVPVKGREFLGVLHLKGFVIDDTVLYSGASINDVYLHQQDRYRYDRYHQIESQELANSMADYLLNGIIATSAVHRLDQVDIPSAKMIKSEIASFKRHLRTLNYQFTASEGDLTVTPLAGLGKKQNPLNNSIHHLLQSADQSVFICTPYFNFPRSVTKDITQLLKRGVTITIIVGDKTANDFYIPEDQPFSIIGAVPYLYETILRKFTKRYQRFIDNQQLNIRLWKHDHHSFHLKGMFIDQRYAMITGNNLNPRAWGRDLENGLLINDKTGQLADKFQQEQQQILTHSKRLDHYTDVDEQKSYPEKVQRLLKRVQRTQSTLILRNFL</sequence>
<dbReference type="NCBIfam" id="NF006946">
    <property type="entry name" value="PRK09428.1"/>
    <property type="match status" value="1"/>
</dbReference>
<dbReference type="InterPro" id="IPR016270">
    <property type="entry name" value="PGS1"/>
</dbReference>
<keyword evidence="6" id="KW-0594">Phospholipid biosynthesis</keyword>